<dbReference type="Pfam" id="PF13442">
    <property type="entry name" value="Cytochrome_CBB3"/>
    <property type="match status" value="1"/>
</dbReference>
<organism evidence="11 12">
    <name type="scientific">Tistlia consotensis USBA 355</name>
    <dbReference type="NCBI Taxonomy" id="560819"/>
    <lineage>
        <taxon>Bacteria</taxon>
        <taxon>Pseudomonadati</taxon>
        <taxon>Pseudomonadota</taxon>
        <taxon>Alphaproteobacteria</taxon>
        <taxon>Rhodospirillales</taxon>
        <taxon>Rhodovibrionaceae</taxon>
        <taxon>Tistlia</taxon>
    </lineage>
</organism>
<proteinExistence type="predicted"/>
<keyword evidence="9" id="KW-0472">Membrane</keyword>
<comment type="cofactor">
    <cofactor evidence="1">
        <name>heme c</name>
        <dbReference type="ChEBI" id="CHEBI:61717"/>
    </cofactor>
</comment>
<evidence type="ECO:0000256" key="6">
    <source>
        <dbReference type="ARBA" id="ARBA00022982"/>
    </source>
</evidence>
<keyword evidence="6" id="KW-0249">Electron transport</keyword>
<evidence type="ECO:0000313" key="11">
    <source>
        <dbReference type="EMBL" id="SMF22458.1"/>
    </source>
</evidence>
<dbReference type="InterPro" id="IPR009056">
    <property type="entry name" value="Cyt_c-like_dom"/>
</dbReference>
<evidence type="ECO:0000256" key="2">
    <source>
        <dbReference type="ARBA" id="ARBA00022448"/>
    </source>
</evidence>
<keyword evidence="7 8" id="KW-0408">Iron</keyword>
<evidence type="ECO:0000259" key="10">
    <source>
        <dbReference type="PROSITE" id="PS51007"/>
    </source>
</evidence>
<dbReference type="EMBL" id="FWZX01000007">
    <property type="protein sequence ID" value="SMF22458.1"/>
    <property type="molecule type" value="Genomic_DNA"/>
</dbReference>
<gene>
    <name evidence="11" type="ORF">SAMN05428998_107185</name>
</gene>
<feature type="transmembrane region" description="Helical" evidence="9">
    <location>
        <begin position="20"/>
        <end position="39"/>
    </location>
</feature>
<keyword evidence="9" id="KW-1133">Transmembrane helix</keyword>
<dbReference type="InterPro" id="IPR051459">
    <property type="entry name" value="Cytochrome_c-type_DH"/>
</dbReference>
<evidence type="ECO:0000313" key="12">
    <source>
        <dbReference type="Proteomes" id="UP000192917"/>
    </source>
</evidence>
<evidence type="ECO:0000256" key="3">
    <source>
        <dbReference type="ARBA" id="ARBA00022617"/>
    </source>
</evidence>
<accession>A0A1Y6BX03</accession>
<dbReference type="GO" id="GO:0005506">
    <property type="term" value="F:iron ion binding"/>
    <property type="evidence" value="ECO:0007669"/>
    <property type="project" value="InterPro"/>
</dbReference>
<evidence type="ECO:0000256" key="9">
    <source>
        <dbReference type="SAM" id="Phobius"/>
    </source>
</evidence>
<dbReference type="SUPFAM" id="SSF46626">
    <property type="entry name" value="Cytochrome c"/>
    <property type="match status" value="1"/>
</dbReference>
<name>A0A1Y6BX03_9PROT</name>
<reference evidence="11 12" key="1">
    <citation type="submission" date="2017-04" db="EMBL/GenBank/DDBJ databases">
        <authorList>
            <person name="Afonso C.L."/>
            <person name="Miller P.J."/>
            <person name="Scott M.A."/>
            <person name="Spackman E."/>
            <person name="Goraichik I."/>
            <person name="Dimitrov K.M."/>
            <person name="Suarez D.L."/>
            <person name="Swayne D.E."/>
        </authorList>
    </citation>
    <scope>NUCLEOTIDE SEQUENCE [LARGE SCALE GENOMIC DNA]</scope>
    <source>
        <strain evidence="11 12">USBA 355</strain>
    </source>
</reference>
<protein>
    <submittedName>
        <fullName evidence="11">Cytochrome C oxidase, cbb3-type, subunit III</fullName>
    </submittedName>
</protein>
<evidence type="ECO:0000256" key="1">
    <source>
        <dbReference type="ARBA" id="ARBA00001926"/>
    </source>
</evidence>
<dbReference type="InterPro" id="IPR036909">
    <property type="entry name" value="Cyt_c-like_dom_sf"/>
</dbReference>
<keyword evidence="2" id="KW-0813">Transport</keyword>
<keyword evidence="3 8" id="KW-0349">Heme</keyword>
<dbReference type="GO" id="GO:0020037">
    <property type="term" value="F:heme binding"/>
    <property type="evidence" value="ECO:0007669"/>
    <property type="project" value="InterPro"/>
</dbReference>
<dbReference type="PANTHER" id="PTHR35008">
    <property type="entry name" value="BLL4482 PROTEIN-RELATED"/>
    <property type="match status" value="1"/>
</dbReference>
<dbReference type="PANTHER" id="PTHR35008:SF4">
    <property type="entry name" value="BLL4482 PROTEIN"/>
    <property type="match status" value="1"/>
</dbReference>
<dbReference type="Proteomes" id="UP000192917">
    <property type="component" value="Unassembled WGS sequence"/>
</dbReference>
<dbReference type="RefSeq" id="WP_085122875.1">
    <property type="nucleotide sequence ID" value="NZ_FWZX01000007.1"/>
</dbReference>
<dbReference type="STRING" id="560819.SAMN05428998_107185"/>
<dbReference type="AlphaFoldDB" id="A0A1Y6BX03"/>
<sequence length="172" mass="18606">MADRPTPRKTANRRLTLLHLAGGLLAVIAVVALLLAVFWEDENAEAAIRLRPDDAALVAEGKALYATHCASCHGAGLEGEADWQQRKADGRLPAPPQDETGHTWHHPDAQLFALTKHGPAALVGGGYKSAMPAFEGVLSDREIVAVLSFIKSRWPEEIRRRHDALNEAAAAR</sequence>
<feature type="domain" description="Cytochrome c" evidence="10">
    <location>
        <begin position="56"/>
        <end position="154"/>
    </location>
</feature>
<keyword evidence="12" id="KW-1185">Reference proteome</keyword>
<evidence type="ECO:0000256" key="8">
    <source>
        <dbReference type="PROSITE-ProRule" id="PRU00433"/>
    </source>
</evidence>
<keyword evidence="4" id="KW-0679">Respiratory chain</keyword>
<keyword evidence="9" id="KW-0812">Transmembrane</keyword>
<evidence type="ECO:0000256" key="7">
    <source>
        <dbReference type="ARBA" id="ARBA00023004"/>
    </source>
</evidence>
<keyword evidence="5 8" id="KW-0479">Metal-binding</keyword>
<dbReference type="GO" id="GO:0009055">
    <property type="term" value="F:electron transfer activity"/>
    <property type="evidence" value="ECO:0007669"/>
    <property type="project" value="InterPro"/>
</dbReference>
<evidence type="ECO:0000256" key="4">
    <source>
        <dbReference type="ARBA" id="ARBA00022660"/>
    </source>
</evidence>
<dbReference type="Gene3D" id="1.10.760.10">
    <property type="entry name" value="Cytochrome c-like domain"/>
    <property type="match status" value="1"/>
</dbReference>
<dbReference type="PROSITE" id="PS51007">
    <property type="entry name" value="CYTC"/>
    <property type="match status" value="1"/>
</dbReference>
<dbReference type="PRINTS" id="PR00605">
    <property type="entry name" value="CYTCHROMECIC"/>
</dbReference>
<dbReference type="InterPro" id="IPR008168">
    <property type="entry name" value="Cyt_C_IC"/>
</dbReference>
<evidence type="ECO:0000256" key="5">
    <source>
        <dbReference type="ARBA" id="ARBA00022723"/>
    </source>
</evidence>